<proteinExistence type="predicted"/>
<dbReference type="InParanoid" id="G3QDM1"/>
<evidence type="ECO:0000256" key="5">
    <source>
        <dbReference type="ARBA" id="ARBA00023136"/>
    </source>
</evidence>
<reference evidence="7" key="3">
    <citation type="submission" date="2025-08" db="UniProtKB">
        <authorList>
            <consortium name="Ensembl"/>
        </authorList>
    </citation>
    <scope>IDENTIFICATION</scope>
</reference>
<dbReference type="InterPro" id="IPR013783">
    <property type="entry name" value="Ig-like_fold"/>
</dbReference>
<dbReference type="Pfam" id="PF07686">
    <property type="entry name" value="V-set"/>
    <property type="match status" value="1"/>
</dbReference>
<feature type="domain" description="Immunoglobulin V-set" evidence="6">
    <location>
        <begin position="7"/>
        <end position="84"/>
    </location>
</feature>
<reference evidence="7" key="4">
    <citation type="submission" date="2025-09" db="UniProtKB">
        <authorList>
            <consortium name="Ensembl"/>
        </authorList>
    </citation>
    <scope>IDENTIFICATION</scope>
</reference>
<dbReference type="InterPro" id="IPR013106">
    <property type="entry name" value="Ig_V-set"/>
</dbReference>
<dbReference type="GO" id="GO:0005886">
    <property type="term" value="C:plasma membrane"/>
    <property type="evidence" value="ECO:0000318"/>
    <property type="project" value="GO_Central"/>
</dbReference>
<protein>
    <recommendedName>
        <fullName evidence="6">Immunoglobulin V-set domain-containing protein</fullName>
    </recommendedName>
</protein>
<comment type="subcellular location">
    <subcellularLocation>
        <location evidence="1">Cell membrane</location>
    </subcellularLocation>
</comment>
<evidence type="ECO:0000313" key="7">
    <source>
        <dbReference type="Ensembl" id="ENSGGOP00000000344.3"/>
    </source>
</evidence>
<dbReference type="Gene3D" id="2.60.40.10">
    <property type="entry name" value="Immunoglobulins"/>
    <property type="match status" value="1"/>
</dbReference>
<accession>G3QDM1</accession>
<keyword evidence="5" id="KW-0472">Membrane</keyword>
<reference evidence="8" key="1">
    <citation type="submission" date="2011-05" db="EMBL/GenBank/DDBJ databases">
        <title>Insights into the evolution of the great apes provided by the gorilla genome.</title>
        <authorList>
            <person name="Scally A."/>
        </authorList>
    </citation>
    <scope>NUCLEOTIDE SEQUENCE [LARGE SCALE GENOMIC DNA]</scope>
</reference>
<evidence type="ECO:0000313" key="8">
    <source>
        <dbReference type="Proteomes" id="UP000001519"/>
    </source>
</evidence>
<evidence type="ECO:0000256" key="4">
    <source>
        <dbReference type="ARBA" id="ARBA00022859"/>
    </source>
</evidence>
<organism evidence="7 8">
    <name type="scientific">Gorilla gorilla gorilla</name>
    <name type="common">Western lowland gorilla</name>
    <dbReference type="NCBI Taxonomy" id="9595"/>
    <lineage>
        <taxon>Eukaryota</taxon>
        <taxon>Metazoa</taxon>
        <taxon>Chordata</taxon>
        <taxon>Craniata</taxon>
        <taxon>Vertebrata</taxon>
        <taxon>Euteleostomi</taxon>
        <taxon>Mammalia</taxon>
        <taxon>Eutheria</taxon>
        <taxon>Euarchontoglires</taxon>
        <taxon>Primates</taxon>
        <taxon>Haplorrhini</taxon>
        <taxon>Catarrhini</taxon>
        <taxon>Hominidae</taxon>
        <taxon>Gorilla</taxon>
    </lineage>
</organism>
<dbReference type="EMBL" id="CABD030063023">
    <property type="status" value="NOT_ANNOTATED_CDS"/>
    <property type="molecule type" value="Genomic_DNA"/>
</dbReference>
<dbReference type="HOGENOM" id="CLU_077975_9_2_1"/>
<dbReference type="GO" id="GO:0002376">
    <property type="term" value="P:immune system process"/>
    <property type="evidence" value="ECO:0007669"/>
    <property type="project" value="UniProtKB-KW"/>
</dbReference>
<dbReference type="AlphaFoldDB" id="G3QDM1"/>
<dbReference type="SUPFAM" id="SSF48726">
    <property type="entry name" value="Immunoglobulin"/>
    <property type="match status" value="1"/>
</dbReference>
<dbReference type="GO" id="GO:0007166">
    <property type="term" value="P:cell surface receptor signaling pathway"/>
    <property type="evidence" value="ECO:0000318"/>
    <property type="project" value="GO_Central"/>
</dbReference>
<keyword evidence="3" id="KW-0732">Signal</keyword>
<dbReference type="InterPro" id="IPR050413">
    <property type="entry name" value="TCR_beta_variable"/>
</dbReference>
<dbReference type="GeneTree" id="ENSGT00940000163595"/>
<dbReference type="PANTHER" id="PTHR23268:SF54">
    <property type="entry name" value="T CELL RECEPTOR BETA VARIABLE 24-1"/>
    <property type="match status" value="1"/>
</dbReference>
<dbReference type="Proteomes" id="UP000001519">
    <property type="component" value="Chromosome 9"/>
</dbReference>
<keyword evidence="8" id="KW-1185">Reference proteome</keyword>
<dbReference type="Ensembl" id="ENSGGOT00000000353.3">
    <property type="protein sequence ID" value="ENSGGOP00000000344.3"/>
    <property type="gene ID" value="ENSGGOG00000000350.3"/>
</dbReference>
<dbReference type="eggNOG" id="ENOG502T5TA">
    <property type="taxonomic scope" value="Eukaryota"/>
</dbReference>
<evidence type="ECO:0000256" key="2">
    <source>
        <dbReference type="ARBA" id="ARBA00022475"/>
    </source>
</evidence>
<evidence type="ECO:0000256" key="3">
    <source>
        <dbReference type="ARBA" id="ARBA00022729"/>
    </source>
</evidence>
<reference evidence="7 8" key="2">
    <citation type="journal article" date="2012" name="Nature">
        <title>Insights into hominid evolution from the gorilla genome sequence.</title>
        <authorList>
            <person name="Scally A."/>
            <person name="Dutheil J.Y."/>
            <person name="Hillier L.W."/>
            <person name="Jordan G.E."/>
            <person name="Goodhead I."/>
            <person name="Herrero J."/>
            <person name="Hobolth A."/>
            <person name="Lappalainen T."/>
            <person name="Mailund T."/>
            <person name="Marques-Bonet T."/>
            <person name="McCarthy S."/>
            <person name="Montgomery S.H."/>
            <person name="Schwalie P.C."/>
            <person name="Tang Y.A."/>
            <person name="Ward M.C."/>
            <person name="Xue Y."/>
            <person name="Yngvadottir B."/>
            <person name="Alkan C."/>
            <person name="Andersen L.N."/>
            <person name="Ayub Q."/>
            <person name="Ball E.V."/>
            <person name="Beal K."/>
            <person name="Bradley B.J."/>
            <person name="Chen Y."/>
            <person name="Clee C.M."/>
            <person name="Fitzgerald S."/>
            <person name="Graves T.A."/>
            <person name="Gu Y."/>
            <person name="Heath P."/>
            <person name="Heger A."/>
            <person name="Karakoc E."/>
            <person name="Kolb-Kokocinski A."/>
            <person name="Laird G.K."/>
            <person name="Lunter G."/>
            <person name="Meader S."/>
            <person name="Mort M."/>
            <person name="Mullikin J.C."/>
            <person name="Munch K."/>
            <person name="O'Connor T.D."/>
            <person name="Phillips A.D."/>
            <person name="Prado-Martinez J."/>
            <person name="Rogers A.S."/>
            <person name="Sajjadian S."/>
            <person name="Schmidt D."/>
            <person name="Shaw K."/>
            <person name="Simpson J.T."/>
            <person name="Stenson P.D."/>
            <person name="Turner D.J."/>
            <person name="Vigilant L."/>
            <person name="Vilella A.J."/>
            <person name="Whitener W."/>
            <person name="Zhu B."/>
            <person name="Cooper D.N."/>
            <person name="de Jong P."/>
            <person name="Dermitzakis E.T."/>
            <person name="Eichler E.E."/>
            <person name="Flicek P."/>
            <person name="Goldman N."/>
            <person name="Mundy N.I."/>
            <person name="Ning Z."/>
            <person name="Odom D.T."/>
            <person name="Ponting C.P."/>
            <person name="Quail M.A."/>
            <person name="Ryder O.A."/>
            <person name="Searle S.M."/>
            <person name="Warren W.C."/>
            <person name="Wilson R.K."/>
            <person name="Schierup M.H."/>
            <person name="Rogers J."/>
            <person name="Tyler-Smith C."/>
            <person name="Durbin R."/>
        </authorList>
    </citation>
    <scope>NUCLEOTIDE SEQUENCE [LARGE SCALE GENOMIC DNA]</scope>
</reference>
<keyword evidence="2" id="KW-1003">Cell membrane</keyword>
<sequence>MDADVIQTPKNRIAKTGKRIMLECSQTKGHDGMYWHRQDPGLGLRLIYCSFDISDGYSVSRQEQAKFSLSLEPATPNQTVYLCQSSFLHLK</sequence>
<dbReference type="PANTHER" id="PTHR23268">
    <property type="entry name" value="T-CELL RECEPTOR BETA CHAIN"/>
    <property type="match status" value="1"/>
</dbReference>
<evidence type="ECO:0000256" key="1">
    <source>
        <dbReference type="ARBA" id="ARBA00004236"/>
    </source>
</evidence>
<evidence type="ECO:0000259" key="6">
    <source>
        <dbReference type="Pfam" id="PF07686"/>
    </source>
</evidence>
<keyword evidence="4" id="KW-0391">Immunity</keyword>
<name>G3QDM1_GORGO</name>
<dbReference type="InterPro" id="IPR036179">
    <property type="entry name" value="Ig-like_dom_sf"/>
</dbReference>